<sequence length="107" mass="12436">GLEQAPRVAQRRLLQLAEDADARVVHPRVDAPEDVHRHARQLAHRPLVAHVARQPLRLRPHRAQVVRDARERLRVARADHQPRPAPRRLPRRNQPDPAVRARDDDHL</sequence>
<accession>A0A6J4MCB5</accession>
<reference evidence="2" key="1">
    <citation type="submission" date="2020-02" db="EMBL/GenBank/DDBJ databases">
        <authorList>
            <person name="Meier V. D."/>
        </authorList>
    </citation>
    <scope>NUCLEOTIDE SEQUENCE</scope>
    <source>
        <strain evidence="2">AVDCRST_MAG89</strain>
    </source>
</reference>
<organism evidence="2">
    <name type="scientific">uncultured Gemmatimonadota bacterium</name>
    <dbReference type="NCBI Taxonomy" id="203437"/>
    <lineage>
        <taxon>Bacteria</taxon>
        <taxon>Pseudomonadati</taxon>
        <taxon>Gemmatimonadota</taxon>
        <taxon>environmental samples</taxon>
    </lineage>
</organism>
<proteinExistence type="predicted"/>
<dbReference type="EMBL" id="CADCTV010000716">
    <property type="protein sequence ID" value="CAA9355859.1"/>
    <property type="molecule type" value="Genomic_DNA"/>
</dbReference>
<dbReference type="AlphaFoldDB" id="A0A6J4MCB5"/>
<gene>
    <name evidence="2" type="ORF">AVDCRST_MAG89-3427</name>
</gene>
<feature type="non-terminal residue" evidence="2">
    <location>
        <position position="1"/>
    </location>
</feature>
<evidence type="ECO:0000256" key="1">
    <source>
        <dbReference type="SAM" id="MobiDB-lite"/>
    </source>
</evidence>
<name>A0A6J4MCB5_9BACT</name>
<evidence type="ECO:0000313" key="2">
    <source>
        <dbReference type="EMBL" id="CAA9355859.1"/>
    </source>
</evidence>
<feature type="region of interest" description="Disordered" evidence="1">
    <location>
        <begin position="75"/>
        <end position="107"/>
    </location>
</feature>
<protein>
    <submittedName>
        <fullName evidence="2">Uncharacterized protein</fullName>
    </submittedName>
</protein>
<feature type="non-terminal residue" evidence="2">
    <location>
        <position position="107"/>
    </location>
</feature>